<name>A0A1B7SGL2_9ASCO</name>
<evidence type="ECO:0000313" key="1">
    <source>
        <dbReference type="EMBL" id="KAH3673838.1"/>
    </source>
</evidence>
<evidence type="ECO:0000313" key="2">
    <source>
        <dbReference type="Proteomes" id="UP000788993"/>
    </source>
</evidence>
<dbReference type="EMBL" id="JAEUBD010000526">
    <property type="protein sequence ID" value="KAH3673838.1"/>
    <property type="molecule type" value="Genomic_DNA"/>
</dbReference>
<dbReference type="OrthoDB" id="3990357at2759"/>
<keyword evidence="2" id="KW-1185">Reference proteome</keyword>
<organism evidence="1 2">
    <name type="scientific">Ogataea polymorpha</name>
    <dbReference type="NCBI Taxonomy" id="460523"/>
    <lineage>
        <taxon>Eukaryota</taxon>
        <taxon>Fungi</taxon>
        <taxon>Dikarya</taxon>
        <taxon>Ascomycota</taxon>
        <taxon>Saccharomycotina</taxon>
        <taxon>Pichiomycetes</taxon>
        <taxon>Pichiales</taxon>
        <taxon>Pichiaceae</taxon>
        <taxon>Ogataea</taxon>
    </lineage>
</organism>
<protein>
    <submittedName>
        <fullName evidence="1">Uncharacterized protein</fullName>
    </submittedName>
</protein>
<proteinExistence type="predicted"/>
<comment type="caution">
    <text evidence="1">The sequence shown here is derived from an EMBL/GenBank/DDBJ whole genome shotgun (WGS) entry which is preliminary data.</text>
</comment>
<dbReference type="RefSeq" id="XP_018210558.1">
    <property type="nucleotide sequence ID" value="XM_018356760.1"/>
</dbReference>
<reference evidence="1" key="2">
    <citation type="submission" date="2021-01" db="EMBL/GenBank/DDBJ databases">
        <authorList>
            <person name="Schikora-Tamarit M.A."/>
        </authorList>
    </citation>
    <scope>NUCLEOTIDE SEQUENCE</scope>
    <source>
        <strain evidence="1">NCAIM Y.01608</strain>
    </source>
</reference>
<sequence>MEQIDLTVPENYTTQTLLLICQTLFECLHSSSGKNFDLGTILKRTKENPLMKDSPQWTPSESQLLALYNNLMLENGLIDSVDKDMEFYRMNEPLVVEICERLYNARVSELRREIEENKERFAQLLQIVKGAS</sequence>
<accession>A0A1B7SGL2</accession>
<dbReference type="Proteomes" id="UP000788993">
    <property type="component" value="Unassembled WGS sequence"/>
</dbReference>
<dbReference type="AlphaFoldDB" id="A0A1B7SGL2"/>
<gene>
    <name evidence="1" type="ORF">OGATHE_001818</name>
</gene>
<reference evidence="1" key="1">
    <citation type="journal article" date="2021" name="Open Biol.">
        <title>Shared evolutionary footprints suggest mitochondrial oxidative damage underlies multiple complex I losses in fungi.</title>
        <authorList>
            <person name="Schikora-Tamarit M.A."/>
            <person name="Marcet-Houben M."/>
            <person name="Nosek J."/>
            <person name="Gabaldon T."/>
        </authorList>
    </citation>
    <scope>NUCLEOTIDE SEQUENCE</scope>
    <source>
        <strain evidence="1">NCAIM Y.01608</strain>
    </source>
</reference>